<gene>
    <name evidence="10" type="ORF">E1262_22545</name>
</gene>
<name>A0A4R5A354_9ACTN</name>
<dbReference type="OrthoDB" id="9805974at2"/>
<feature type="compositionally biased region" description="Basic residues" evidence="8">
    <location>
        <begin position="14"/>
        <end position="26"/>
    </location>
</feature>
<keyword evidence="2 7" id="KW-0813">Transport</keyword>
<feature type="transmembrane region" description="Helical" evidence="7">
    <location>
        <begin position="33"/>
        <end position="59"/>
    </location>
</feature>
<dbReference type="AlphaFoldDB" id="A0A4R5A354"/>
<evidence type="ECO:0000256" key="2">
    <source>
        <dbReference type="ARBA" id="ARBA00022448"/>
    </source>
</evidence>
<proteinExistence type="inferred from homology"/>
<comment type="caution">
    <text evidence="10">The sequence shown here is derived from an EMBL/GenBank/DDBJ whole genome shotgun (WGS) entry which is preliminary data.</text>
</comment>
<evidence type="ECO:0000256" key="8">
    <source>
        <dbReference type="SAM" id="MobiDB-lite"/>
    </source>
</evidence>
<dbReference type="InterPro" id="IPR035906">
    <property type="entry name" value="MetI-like_sf"/>
</dbReference>
<dbReference type="Gene3D" id="1.10.3720.10">
    <property type="entry name" value="MetI-like"/>
    <property type="match status" value="1"/>
</dbReference>
<evidence type="ECO:0000256" key="4">
    <source>
        <dbReference type="ARBA" id="ARBA00022692"/>
    </source>
</evidence>
<feature type="transmembrane region" description="Helical" evidence="7">
    <location>
        <begin position="131"/>
        <end position="151"/>
    </location>
</feature>
<dbReference type="PANTHER" id="PTHR30193">
    <property type="entry name" value="ABC TRANSPORTER PERMEASE PROTEIN"/>
    <property type="match status" value="1"/>
</dbReference>
<keyword evidence="6 7" id="KW-0472">Membrane</keyword>
<comment type="similarity">
    <text evidence="7">Belongs to the binding-protein-dependent transport system permease family.</text>
</comment>
<dbReference type="CDD" id="cd06261">
    <property type="entry name" value="TM_PBP2"/>
    <property type="match status" value="1"/>
</dbReference>
<protein>
    <submittedName>
        <fullName evidence="10">Sugar ABC transporter permease</fullName>
    </submittedName>
</protein>
<reference evidence="10 11" key="1">
    <citation type="submission" date="2019-02" db="EMBL/GenBank/DDBJ databases">
        <title>Draft genome sequences of novel Actinobacteria.</title>
        <authorList>
            <person name="Sahin N."/>
            <person name="Ay H."/>
            <person name="Saygin H."/>
        </authorList>
    </citation>
    <scope>NUCLEOTIDE SEQUENCE [LARGE SCALE GENOMIC DNA]</scope>
    <source>
        <strain evidence="10 11">8K307</strain>
    </source>
</reference>
<organism evidence="10 11">
    <name type="scientific">Jiangella aurantiaca</name>
    <dbReference type="NCBI Taxonomy" id="2530373"/>
    <lineage>
        <taxon>Bacteria</taxon>
        <taxon>Bacillati</taxon>
        <taxon>Actinomycetota</taxon>
        <taxon>Actinomycetes</taxon>
        <taxon>Jiangellales</taxon>
        <taxon>Jiangellaceae</taxon>
        <taxon>Jiangella</taxon>
    </lineage>
</organism>
<evidence type="ECO:0000256" key="3">
    <source>
        <dbReference type="ARBA" id="ARBA00022475"/>
    </source>
</evidence>
<feature type="transmembrane region" description="Helical" evidence="7">
    <location>
        <begin position="284"/>
        <end position="306"/>
    </location>
</feature>
<dbReference type="GO" id="GO:0005886">
    <property type="term" value="C:plasma membrane"/>
    <property type="evidence" value="ECO:0007669"/>
    <property type="project" value="UniProtKB-SubCell"/>
</dbReference>
<evidence type="ECO:0000313" key="10">
    <source>
        <dbReference type="EMBL" id="TDD66263.1"/>
    </source>
</evidence>
<feature type="transmembrane region" description="Helical" evidence="7">
    <location>
        <begin position="100"/>
        <end position="119"/>
    </location>
</feature>
<comment type="subcellular location">
    <subcellularLocation>
        <location evidence="1 7">Cell membrane</location>
        <topology evidence="1 7">Multi-pass membrane protein</topology>
    </subcellularLocation>
</comment>
<feature type="transmembrane region" description="Helical" evidence="7">
    <location>
        <begin position="236"/>
        <end position="264"/>
    </location>
</feature>
<feature type="region of interest" description="Disordered" evidence="8">
    <location>
        <begin position="1"/>
        <end position="27"/>
    </location>
</feature>
<evidence type="ECO:0000259" key="9">
    <source>
        <dbReference type="PROSITE" id="PS50928"/>
    </source>
</evidence>
<keyword evidence="3" id="KW-1003">Cell membrane</keyword>
<dbReference type="InterPro" id="IPR000515">
    <property type="entry name" value="MetI-like"/>
</dbReference>
<dbReference type="GO" id="GO:0055085">
    <property type="term" value="P:transmembrane transport"/>
    <property type="evidence" value="ECO:0007669"/>
    <property type="project" value="InterPro"/>
</dbReference>
<dbReference type="PANTHER" id="PTHR30193:SF37">
    <property type="entry name" value="INNER MEMBRANE ABC TRANSPORTER PERMEASE PROTEIN YCJO"/>
    <property type="match status" value="1"/>
</dbReference>
<evidence type="ECO:0000256" key="1">
    <source>
        <dbReference type="ARBA" id="ARBA00004651"/>
    </source>
</evidence>
<dbReference type="Proteomes" id="UP000295217">
    <property type="component" value="Unassembled WGS sequence"/>
</dbReference>
<feature type="domain" description="ABC transmembrane type-1" evidence="9">
    <location>
        <begin position="94"/>
        <end position="305"/>
    </location>
</feature>
<dbReference type="SUPFAM" id="SSF161098">
    <property type="entry name" value="MetI-like"/>
    <property type="match status" value="1"/>
</dbReference>
<evidence type="ECO:0000256" key="7">
    <source>
        <dbReference type="RuleBase" id="RU363032"/>
    </source>
</evidence>
<evidence type="ECO:0000256" key="5">
    <source>
        <dbReference type="ARBA" id="ARBA00022989"/>
    </source>
</evidence>
<dbReference type="EMBL" id="SMLB01000041">
    <property type="protein sequence ID" value="TDD66263.1"/>
    <property type="molecule type" value="Genomic_DNA"/>
</dbReference>
<feature type="transmembrane region" description="Helical" evidence="7">
    <location>
        <begin position="188"/>
        <end position="206"/>
    </location>
</feature>
<dbReference type="InterPro" id="IPR051393">
    <property type="entry name" value="ABC_transporter_permease"/>
</dbReference>
<keyword evidence="11" id="KW-1185">Reference proteome</keyword>
<dbReference type="PROSITE" id="PS50928">
    <property type="entry name" value="ABC_TM1"/>
    <property type="match status" value="1"/>
</dbReference>
<accession>A0A4R5A354</accession>
<dbReference type="Pfam" id="PF00528">
    <property type="entry name" value="BPD_transp_1"/>
    <property type="match status" value="1"/>
</dbReference>
<keyword evidence="4 7" id="KW-0812">Transmembrane</keyword>
<evidence type="ECO:0000313" key="11">
    <source>
        <dbReference type="Proteomes" id="UP000295217"/>
    </source>
</evidence>
<sequence length="313" mass="34507">MTTAVRPPAPAPHRIPRRSGRPRRRGPASQRRLMGMLFVAPAAGYIGIFHLFPVLYGLYLSLTTYSPLDRGGPELVGFDNYAGLLNDADFHASVRVTVQFVAEVLPFAVAFALGLALLANRSTRGIGLFRAGLFLPRIVPLAAVSLVWLWLYSPDGWFNHVLGQVGLEPRTWLLDEGSALHAVAGMRIWKALGGNMVLFLAGLQAIPRALYEAATMDGANAWQRFRYVTLPGLRPVTTYVVILNIVYLAQSFAEIFILTGGGPLRSTTTTNFLIYEEAFQNNRFGTASAMAFVLFALIFVFSFMVLRRMGRNP</sequence>
<keyword evidence="5 7" id="KW-1133">Transmembrane helix</keyword>
<evidence type="ECO:0000256" key="6">
    <source>
        <dbReference type="ARBA" id="ARBA00023136"/>
    </source>
</evidence>